<keyword evidence="2" id="KW-1185">Reference proteome</keyword>
<organism evidence="1 2">
    <name type="scientific">Membranihabitans marinus</name>
    <dbReference type="NCBI Taxonomy" id="1227546"/>
    <lineage>
        <taxon>Bacteria</taxon>
        <taxon>Pseudomonadati</taxon>
        <taxon>Bacteroidota</taxon>
        <taxon>Saprospiria</taxon>
        <taxon>Saprospirales</taxon>
        <taxon>Saprospiraceae</taxon>
        <taxon>Membranihabitans</taxon>
    </lineage>
</organism>
<dbReference type="AlphaFoldDB" id="A0A953HKB6"/>
<evidence type="ECO:0000313" key="2">
    <source>
        <dbReference type="Proteomes" id="UP000753961"/>
    </source>
</evidence>
<gene>
    <name evidence="1" type="ORF">KUV50_04955</name>
</gene>
<dbReference type="EMBL" id="JAHVHU010000005">
    <property type="protein sequence ID" value="MBY5957474.1"/>
    <property type="molecule type" value="Genomic_DNA"/>
</dbReference>
<proteinExistence type="predicted"/>
<sequence length="183" mass="20748">MIGTLLRCFTVVIVVVIFGTNGHAQDLPNRELGIRLTGLEDFDFVYKKENRIDQYYRHRLGLVNVGVTGNSNSSTWNLGLGYAFGIENRRAINEKLKFIHGLEPRVSFAYGSVGNQVNTWAYQIGLGYVLGFQYDFAESFYVNIETIPALTFRQEKRNDDQTNYSFNAGFSSNAVALTLAYRF</sequence>
<protein>
    <submittedName>
        <fullName evidence="1">Uncharacterized protein</fullName>
    </submittedName>
</protein>
<dbReference type="RefSeq" id="WP_222578996.1">
    <property type="nucleotide sequence ID" value="NZ_JAHVHU010000005.1"/>
</dbReference>
<dbReference type="Proteomes" id="UP000753961">
    <property type="component" value="Unassembled WGS sequence"/>
</dbReference>
<comment type="caution">
    <text evidence="1">The sequence shown here is derived from an EMBL/GenBank/DDBJ whole genome shotgun (WGS) entry which is preliminary data.</text>
</comment>
<evidence type="ECO:0000313" key="1">
    <source>
        <dbReference type="EMBL" id="MBY5957474.1"/>
    </source>
</evidence>
<name>A0A953HKB6_9BACT</name>
<reference evidence="1" key="1">
    <citation type="submission" date="2021-06" db="EMBL/GenBank/DDBJ databases">
        <title>44 bacteria genomes isolated from Dapeng, Shenzhen.</title>
        <authorList>
            <person name="Zheng W."/>
            <person name="Yu S."/>
            <person name="Huang Y."/>
        </authorList>
    </citation>
    <scope>NUCLEOTIDE SEQUENCE</scope>
    <source>
        <strain evidence="1">DP5N28-2</strain>
    </source>
</reference>
<accession>A0A953HKB6</accession>